<keyword evidence="2" id="KW-1185">Reference proteome</keyword>
<reference evidence="2" key="1">
    <citation type="submission" date="2012-09" db="EMBL/GenBank/DDBJ databases">
        <title>Genome sequencing and comparative transcriptomics of race 1 and race 4 of banana pathogen: Fusarium oxysporum f. sp. cubense.</title>
        <authorList>
            <person name="Fang X."/>
            <person name="Huang J."/>
        </authorList>
    </citation>
    <scope>NUCLEOTIDE SEQUENCE [LARGE SCALE GENOMIC DNA]</scope>
    <source>
        <strain evidence="2">race 4</strain>
    </source>
</reference>
<protein>
    <submittedName>
        <fullName evidence="1">Uncharacterized protein</fullName>
    </submittedName>
</protein>
<sequence>VRDFQNCTPAATRKQQGFRSKYRFPRVIAAHDERE</sequence>
<feature type="non-terminal residue" evidence="1">
    <location>
        <position position="1"/>
    </location>
</feature>
<name>N1S7D5_FUSC4</name>
<dbReference type="HOGENOM" id="CLU_3371011_0_0_1"/>
<evidence type="ECO:0000313" key="1">
    <source>
        <dbReference type="EMBL" id="EMT70485.1"/>
    </source>
</evidence>
<reference evidence="2" key="2">
    <citation type="journal article" date="2014" name="PLoS ONE">
        <title>Genome and Transcriptome Analysis of the Fungal Pathogen Fusarium oxysporum f. sp. cubense Causing Banana Vascular Wilt Disease.</title>
        <authorList>
            <person name="Guo L."/>
            <person name="Han L."/>
            <person name="Yang L."/>
            <person name="Zeng H."/>
            <person name="Fan D."/>
            <person name="Zhu Y."/>
            <person name="Feng Y."/>
            <person name="Wang G."/>
            <person name="Peng C."/>
            <person name="Jiang X."/>
            <person name="Zhou D."/>
            <person name="Ni P."/>
            <person name="Liang C."/>
            <person name="Liu L."/>
            <person name="Wang J."/>
            <person name="Mao C."/>
            <person name="Fang X."/>
            <person name="Peng M."/>
            <person name="Huang J."/>
        </authorList>
    </citation>
    <scope>NUCLEOTIDE SEQUENCE [LARGE SCALE GENOMIC DNA]</scope>
    <source>
        <strain evidence="2">race 4</strain>
    </source>
</reference>
<gene>
    <name evidence="1" type="ORF">FOC4_g10008945</name>
</gene>
<dbReference type="AlphaFoldDB" id="N1S7D5"/>
<dbReference type="Proteomes" id="UP000016929">
    <property type="component" value="Unassembled WGS sequence"/>
</dbReference>
<evidence type="ECO:0000313" key="2">
    <source>
        <dbReference type="Proteomes" id="UP000016929"/>
    </source>
</evidence>
<dbReference type="EMBL" id="KB726312">
    <property type="protein sequence ID" value="EMT70485.1"/>
    <property type="molecule type" value="Genomic_DNA"/>
</dbReference>
<organism evidence="1 2">
    <name type="scientific">Fusarium oxysporum f. sp. cubense (strain race 4)</name>
    <name type="common">Panama disease fungus</name>
    <dbReference type="NCBI Taxonomy" id="2502994"/>
    <lineage>
        <taxon>Eukaryota</taxon>
        <taxon>Fungi</taxon>
        <taxon>Dikarya</taxon>
        <taxon>Ascomycota</taxon>
        <taxon>Pezizomycotina</taxon>
        <taxon>Sordariomycetes</taxon>
        <taxon>Hypocreomycetidae</taxon>
        <taxon>Hypocreales</taxon>
        <taxon>Nectriaceae</taxon>
        <taxon>Fusarium</taxon>
        <taxon>Fusarium oxysporum species complex</taxon>
    </lineage>
</organism>
<proteinExistence type="predicted"/>
<accession>N1S7D5</accession>